<protein>
    <submittedName>
        <fullName evidence="2">Uncharacterized protein</fullName>
    </submittedName>
</protein>
<feature type="region of interest" description="Disordered" evidence="1">
    <location>
        <begin position="1"/>
        <end position="150"/>
    </location>
</feature>
<organism evidence="2">
    <name type="scientific">Oppiella nova</name>
    <dbReference type="NCBI Taxonomy" id="334625"/>
    <lineage>
        <taxon>Eukaryota</taxon>
        <taxon>Metazoa</taxon>
        <taxon>Ecdysozoa</taxon>
        <taxon>Arthropoda</taxon>
        <taxon>Chelicerata</taxon>
        <taxon>Arachnida</taxon>
        <taxon>Acari</taxon>
        <taxon>Acariformes</taxon>
        <taxon>Sarcoptiformes</taxon>
        <taxon>Oribatida</taxon>
        <taxon>Brachypylina</taxon>
        <taxon>Oppioidea</taxon>
        <taxon>Oppiidae</taxon>
        <taxon>Oppiella</taxon>
    </lineage>
</organism>
<evidence type="ECO:0000313" key="2">
    <source>
        <dbReference type="EMBL" id="CAD7648641.1"/>
    </source>
</evidence>
<dbReference type="EMBL" id="CAJPVJ010003254">
    <property type="protein sequence ID" value="CAG2167356.1"/>
    <property type="molecule type" value="Genomic_DNA"/>
</dbReference>
<dbReference type="AlphaFoldDB" id="A0A7R9LVI1"/>
<accession>A0A7R9LVI1</accession>
<keyword evidence="3" id="KW-1185">Reference proteome</keyword>
<evidence type="ECO:0000256" key="1">
    <source>
        <dbReference type="SAM" id="MobiDB-lite"/>
    </source>
</evidence>
<proteinExistence type="predicted"/>
<feature type="compositionally biased region" description="Polar residues" evidence="1">
    <location>
        <begin position="105"/>
        <end position="114"/>
    </location>
</feature>
<gene>
    <name evidence="2" type="ORF">ONB1V03_LOCUS6863</name>
</gene>
<sequence length="150" mass="15590">MQSKVAAIQDINDWPTLGEATPQHRSQCDDESAGTRITTNGEHSPPGVAPNAWAIVDNSHHRSVPSAASSSSAPPLPSKSSQDTTRAVHKEVSVPSPTPLRAADNTPNSANTSSLEDEVEANENRADGKHTPTPPKSGAGSGGRPEADSR</sequence>
<reference evidence="2" key="1">
    <citation type="submission" date="2020-11" db="EMBL/GenBank/DDBJ databases">
        <authorList>
            <person name="Tran Van P."/>
        </authorList>
    </citation>
    <scope>NUCLEOTIDE SEQUENCE</scope>
</reference>
<evidence type="ECO:0000313" key="3">
    <source>
        <dbReference type="Proteomes" id="UP000728032"/>
    </source>
</evidence>
<dbReference type="Proteomes" id="UP000728032">
    <property type="component" value="Unassembled WGS sequence"/>
</dbReference>
<feature type="compositionally biased region" description="Low complexity" evidence="1">
    <location>
        <begin position="64"/>
        <end position="81"/>
    </location>
</feature>
<dbReference type="EMBL" id="OC918079">
    <property type="protein sequence ID" value="CAD7648641.1"/>
    <property type="molecule type" value="Genomic_DNA"/>
</dbReference>
<feature type="non-terminal residue" evidence="2">
    <location>
        <position position="150"/>
    </location>
</feature>
<name>A0A7R9LVI1_9ACAR</name>